<gene>
    <name evidence="1" type="ORF">ENSA5_68000</name>
</gene>
<name>A0A2S9XB32_9BACT</name>
<reference evidence="1 2" key="1">
    <citation type="submission" date="2018-03" db="EMBL/GenBank/DDBJ databases">
        <title>Draft Genome Sequences of the Obligatory Marine Myxobacteria Enhygromyxa salina SWB005.</title>
        <authorList>
            <person name="Poehlein A."/>
            <person name="Moghaddam J.A."/>
            <person name="Harms H."/>
            <person name="Alanjari M."/>
            <person name="Koenig G.M."/>
            <person name="Daniel R."/>
            <person name="Schaeberle T.F."/>
        </authorList>
    </citation>
    <scope>NUCLEOTIDE SEQUENCE [LARGE SCALE GENOMIC DNA]</scope>
    <source>
        <strain evidence="1 2">SWB005</strain>
    </source>
</reference>
<evidence type="ECO:0000313" key="1">
    <source>
        <dbReference type="EMBL" id="PRP90064.1"/>
    </source>
</evidence>
<evidence type="ECO:0000313" key="2">
    <source>
        <dbReference type="Proteomes" id="UP000237968"/>
    </source>
</evidence>
<dbReference type="Proteomes" id="UP000237968">
    <property type="component" value="Unassembled WGS sequence"/>
</dbReference>
<proteinExistence type="predicted"/>
<dbReference type="AlphaFoldDB" id="A0A2S9XB32"/>
<dbReference type="EMBL" id="PVNK01000296">
    <property type="protein sequence ID" value="PRP90064.1"/>
    <property type="molecule type" value="Genomic_DNA"/>
</dbReference>
<accession>A0A2S9XB32</accession>
<sequence length="77" mass="8896">MTFNANQFRFLYIKVAGKELTLEPEKTIELREGSHTIKVRTNKADEWEKVGRCRLSPGHDYKILMLKSGGFKTIEVP</sequence>
<protein>
    <submittedName>
        <fullName evidence="1">Uncharacterized protein</fullName>
    </submittedName>
</protein>
<keyword evidence="2" id="KW-1185">Reference proteome</keyword>
<comment type="caution">
    <text evidence="1">The sequence shown here is derived from an EMBL/GenBank/DDBJ whole genome shotgun (WGS) entry which is preliminary data.</text>
</comment>
<organism evidence="1 2">
    <name type="scientific">Enhygromyxa salina</name>
    <dbReference type="NCBI Taxonomy" id="215803"/>
    <lineage>
        <taxon>Bacteria</taxon>
        <taxon>Pseudomonadati</taxon>
        <taxon>Myxococcota</taxon>
        <taxon>Polyangia</taxon>
        <taxon>Nannocystales</taxon>
        <taxon>Nannocystaceae</taxon>
        <taxon>Enhygromyxa</taxon>
    </lineage>
</organism>